<dbReference type="Gene3D" id="1.25.40.10">
    <property type="entry name" value="Tetratricopeptide repeat domain"/>
    <property type="match status" value="2"/>
</dbReference>
<feature type="repeat" description="TPR" evidence="3">
    <location>
        <begin position="67"/>
        <end position="100"/>
    </location>
</feature>
<name>A0ABT1U8X4_9GAMM</name>
<dbReference type="InterPro" id="IPR051685">
    <property type="entry name" value="Ycf3/AcsC/BcsC/TPR_MFPF"/>
</dbReference>
<proteinExistence type="predicted"/>
<evidence type="ECO:0000256" key="1">
    <source>
        <dbReference type="ARBA" id="ARBA00022737"/>
    </source>
</evidence>
<organism evidence="6 7">
    <name type="scientific">Methylomonas rivi</name>
    <dbReference type="NCBI Taxonomy" id="2952226"/>
    <lineage>
        <taxon>Bacteria</taxon>
        <taxon>Pseudomonadati</taxon>
        <taxon>Pseudomonadota</taxon>
        <taxon>Gammaproteobacteria</taxon>
        <taxon>Methylococcales</taxon>
        <taxon>Methylococcaceae</taxon>
        <taxon>Methylomonas</taxon>
    </lineage>
</organism>
<evidence type="ECO:0000256" key="3">
    <source>
        <dbReference type="PROSITE-ProRule" id="PRU00339"/>
    </source>
</evidence>
<dbReference type="PANTHER" id="PTHR44943:SF8">
    <property type="entry name" value="TPR REPEAT-CONTAINING PROTEIN MJ0263"/>
    <property type="match status" value="1"/>
</dbReference>
<dbReference type="InterPro" id="IPR019734">
    <property type="entry name" value="TPR_rpt"/>
</dbReference>
<dbReference type="RefSeq" id="WP_256616665.1">
    <property type="nucleotide sequence ID" value="NZ_JANIBK010000138.1"/>
</dbReference>
<feature type="chain" id="PRO_5045759680" evidence="4">
    <location>
        <begin position="26"/>
        <end position="219"/>
    </location>
</feature>
<keyword evidence="7" id="KW-1185">Reference proteome</keyword>
<feature type="signal peptide" evidence="4">
    <location>
        <begin position="1"/>
        <end position="25"/>
    </location>
</feature>
<dbReference type="Pfam" id="PF23914">
    <property type="entry name" value="TPR_CcmH_CycH"/>
    <property type="match status" value="1"/>
</dbReference>
<evidence type="ECO:0000259" key="5">
    <source>
        <dbReference type="Pfam" id="PF23914"/>
    </source>
</evidence>
<dbReference type="PROSITE" id="PS50005">
    <property type="entry name" value="TPR"/>
    <property type="match status" value="2"/>
</dbReference>
<evidence type="ECO:0000313" key="7">
    <source>
        <dbReference type="Proteomes" id="UP001524586"/>
    </source>
</evidence>
<evidence type="ECO:0000313" key="6">
    <source>
        <dbReference type="EMBL" id="MCQ8130242.1"/>
    </source>
</evidence>
<sequence>MSFVQSNLTKLYFPVLLVSAMMLSACDSPEESAENHLQKGKELLDKGEYDKAILELKTSAQGSDQRSETYYYMALLDEKSNNFKSMKDNLQKSLELDPNNIDARQKLGKVSLLFGDFDKAIENADFILKVKPENEEAKLLKASAFIRQKKIEQANEIIESVLSANSENMDALSLKAAQAFENNKLDDSIQLIDAALRQDEKNIPLRLFKIKIHAKQNKS</sequence>
<dbReference type="InterPro" id="IPR011990">
    <property type="entry name" value="TPR-like_helical_dom_sf"/>
</dbReference>
<dbReference type="Proteomes" id="UP001524586">
    <property type="component" value="Unassembled WGS sequence"/>
</dbReference>
<protein>
    <submittedName>
        <fullName evidence="6">Tetratricopeptide repeat protein</fullName>
    </submittedName>
</protein>
<feature type="domain" description="Cytochrome c-type biogenesis protein H TPR" evidence="5">
    <location>
        <begin position="90"/>
        <end position="194"/>
    </location>
</feature>
<keyword evidence="4" id="KW-0732">Signal</keyword>
<comment type="caution">
    <text evidence="6">The sequence shown here is derived from an EMBL/GenBank/DDBJ whole genome shotgun (WGS) entry which is preliminary data.</text>
</comment>
<dbReference type="SMART" id="SM00028">
    <property type="entry name" value="TPR"/>
    <property type="match status" value="4"/>
</dbReference>
<feature type="non-terminal residue" evidence="6">
    <location>
        <position position="219"/>
    </location>
</feature>
<dbReference type="InterPro" id="IPR056413">
    <property type="entry name" value="TPR_CcmH_CycH"/>
</dbReference>
<keyword evidence="1" id="KW-0677">Repeat</keyword>
<dbReference type="SUPFAM" id="SSF48452">
    <property type="entry name" value="TPR-like"/>
    <property type="match status" value="1"/>
</dbReference>
<keyword evidence="2 3" id="KW-0802">TPR repeat</keyword>
<dbReference type="EMBL" id="JANIBK010000138">
    <property type="protein sequence ID" value="MCQ8130242.1"/>
    <property type="molecule type" value="Genomic_DNA"/>
</dbReference>
<dbReference type="PANTHER" id="PTHR44943">
    <property type="entry name" value="CELLULOSE SYNTHASE OPERON PROTEIN C"/>
    <property type="match status" value="1"/>
</dbReference>
<feature type="repeat" description="TPR" evidence="3">
    <location>
        <begin position="101"/>
        <end position="134"/>
    </location>
</feature>
<evidence type="ECO:0000256" key="2">
    <source>
        <dbReference type="ARBA" id="ARBA00022803"/>
    </source>
</evidence>
<gene>
    <name evidence="6" type="ORF">NP596_17420</name>
</gene>
<accession>A0ABT1U8X4</accession>
<evidence type="ECO:0000256" key="4">
    <source>
        <dbReference type="SAM" id="SignalP"/>
    </source>
</evidence>
<reference evidence="6 7" key="1">
    <citation type="submission" date="2022-07" db="EMBL/GenBank/DDBJ databases">
        <title>Methylomonas rivi sp. nov., Methylomonas rosea sp. nov., Methylomonas aureus sp. nov. and Methylomonas subterranea sp. nov., four novel methanotrophs isolated from a freshwater creek and the deep terrestrial subsurface.</title>
        <authorList>
            <person name="Abin C."/>
            <person name="Sankaranarayanan K."/>
            <person name="Garner C."/>
            <person name="Sindelar R."/>
            <person name="Kotary K."/>
            <person name="Garner R."/>
            <person name="Barclay S."/>
            <person name="Lawson P."/>
            <person name="Krumholz L."/>
        </authorList>
    </citation>
    <scope>NUCLEOTIDE SEQUENCE [LARGE SCALE GENOMIC DNA]</scope>
    <source>
        <strain evidence="6 7">WSC-6</strain>
    </source>
</reference>